<protein>
    <submittedName>
        <fullName evidence="1">Uncharacterized protein</fullName>
    </submittedName>
</protein>
<evidence type="ECO:0000313" key="2">
    <source>
        <dbReference type="Proteomes" id="UP001501523"/>
    </source>
</evidence>
<dbReference type="EMBL" id="BAAAEU010000005">
    <property type="protein sequence ID" value="GAA0709907.1"/>
    <property type="molecule type" value="Genomic_DNA"/>
</dbReference>
<gene>
    <name evidence="1" type="ORF">GCM10009105_10730</name>
</gene>
<proteinExistence type="predicted"/>
<comment type="caution">
    <text evidence="1">The sequence shown here is derived from an EMBL/GenBank/DDBJ whole genome shotgun (WGS) entry which is preliminary data.</text>
</comment>
<keyword evidence="2" id="KW-1185">Reference proteome</keyword>
<organism evidence="1 2">
    <name type="scientific">Dokdonella soli</name>
    <dbReference type="NCBI Taxonomy" id="529810"/>
    <lineage>
        <taxon>Bacteria</taxon>
        <taxon>Pseudomonadati</taxon>
        <taxon>Pseudomonadota</taxon>
        <taxon>Gammaproteobacteria</taxon>
        <taxon>Lysobacterales</taxon>
        <taxon>Rhodanobacteraceae</taxon>
        <taxon>Dokdonella</taxon>
    </lineage>
</organism>
<name>A0ABN1IE14_9GAMM</name>
<dbReference type="Proteomes" id="UP001501523">
    <property type="component" value="Unassembled WGS sequence"/>
</dbReference>
<accession>A0ABN1IE14</accession>
<reference evidence="1 2" key="1">
    <citation type="journal article" date="2019" name="Int. J. Syst. Evol. Microbiol.">
        <title>The Global Catalogue of Microorganisms (GCM) 10K type strain sequencing project: providing services to taxonomists for standard genome sequencing and annotation.</title>
        <authorList>
            <consortium name="The Broad Institute Genomics Platform"/>
            <consortium name="The Broad Institute Genome Sequencing Center for Infectious Disease"/>
            <person name="Wu L."/>
            <person name="Ma J."/>
        </authorList>
    </citation>
    <scope>NUCLEOTIDE SEQUENCE [LARGE SCALE GENOMIC DNA]</scope>
    <source>
        <strain evidence="1 2">JCM 15421</strain>
    </source>
</reference>
<sequence>MLTVCVVGAAAEAAADINRLIDNQRGSLQARWRTGDHASADLLLIDAESVYGHMDWLKAQSSNRLAAAFTTAPEAYEAELWLRKPIAAADLVALLNRVGAGLTGHPPQAAPAPEPVTPVRAAPEPIAAKPEPVPAPPAPRSLQLADLLEANSPVPGLLRLTAEGLPTLLLDPRKRVWHTTATLKALSGWCTRALAENEVKALNDLEFQAAIAATPGEPYARLQWLVHLLRGAGRLEADLDVNARFKLSRWPRSEREFPKHFRIATMMLKQSCTLDEIASESGATIAEVSDFVNAYRAIGFVEQEAAVRPTDDASRSGLFARMKKTSAMS</sequence>
<evidence type="ECO:0000313" key="1">
    <source>
        <dbReference type="EMBL" id="GAA0709907.1"/>
    </source>
</evidence>